<gene>
    <name evidence="1" type="ORF">ACH5RR_032199</name>
</gene>
<keyword evidence="2" id="KW-1185">Reference proteome</keyword>
<proteinExistence type="predicted"/>
<name>A0ABD2YHE3_9GENT</name>
<dbReference type="Proteomes" id="UP001630127">
    <property type="component" value="Unassembled WGS sequence"/>
</dbReference>
<evidence type="ECO:0000313" key="2">
    <source>
        <dbReference type="Proteomes" id="UP001630127"/>
    </source>
</evidence>
<sequence length="256" mass="28911">MRNLNFMIAKEDEELEFQEAIGEQDELIGNPDWMSQYSPITFDFQQLQIKMNKHGDKVVLRGNVEDSVVKLIRGKDVRKFLKDKAKGMSPIQKNISGGIDLPDSILVAIFSVQQAWMQEVLQSYKDDPDCLQLLTQLTINPTGIPFFQLVNGIKYSEKVYVGKSAKLKGKIIQSVDDSAIRECSEEQTRTCSLSNDTPTIANSYNLTQAWSCIAMDFIEKIPSSNDFDTVWIIIDKLIVFAQFIPLQHAITGPQLA</sequence>
<dbReference type="AlphaFoldDB" id="A0ABD2YHE3"/>
<dbReference type="EMBL" id="JBJUIK010000013">
    <property type="protein sequence ID" value="KAL3506817.1"/>
    <property type="molecule type" value="Genomic_DNA"/>
</dbReference>
<protein>
    <submittedName>
        <fullName evidence="1">Uncharacterized protein</fullName>
    </submittedName>
</protein>
<evidence type="ECO:0000313" key="1">
    <source>
        <dbReference type="EMBL" id="KAL3506817.1"/>
    </source>
</evidence>
<accession>A0ABD2YHE3</accession>
<comment type="caution">
    <text evidence="1">The sequence shown here is derived from an EMBL/GenBank/DDBJ whole genome shotgun (WGS) entry which is preliminary data.</text>
</comment>
<organism evidence="1 2">
    <name type="scientific">Cinchona calisaya</name>
    <dbReference type="NCBI Taxonomy" id="153742"/>
    <lineage>
        <taxon>Eukaryota</taxon>
        <taxon>Viridiplantae</taxon>
        <taxon>Streptophyta</taxon>
        <taxon>Embryophyta</taxon>
        <taxon>Tracheophyta</taxon>
        <taxon>Spermatophyta</taxon>
        <taxon>Magnoliopsida</taxon>
        <taxon>eudicotyledons</taxon>
        <taxon>Gunneridae</taxon>
        <taxon>Pentapetalae</taxon>
        <taxon>asterids</taxon>
        <taxon>lamiids</taxon>
        <taxon>Gentianales</taxon>
        <taxon>Rubiaceae</taxon>
        <taxon>Cinchonoideae</taxon>
        <taxon>Cinchoneae</taxon>
        <taxon>Cinchona</taxon>
    </lineage>
</organism>
<reference evidence="1 2" key="1">
    <citation type="submission" date="2024-11" db="EMBL/GenBank/DDBJ databases">
        <title>A near-complete genome assembly of Cinchona calisaya.</title>
        <authorList>
            <person name="Lian D.C."/>
            <person name="Zhao X.W."/>
            <person name="Wei L."/>
        </authorList>
    </citation>
    <scope>NUCLEOTIDE SEQUENCE [LARGE SCALE GENOMIC DNA]</scope>
    <source>
        <tissue evidence="1">Nenye</tissue>
    </source>
</reference>